<feature type="region of interest" description="Disordered" evidence="1">
    <location>
        <begin position="120"/>
        <end position="175"/>
    </location>
</feature>
<proteinExistence type="predicted"/>
<accession>A0A8J4DFV3</accession>
<dbReference type="AlphaFoldDB" id="A0A8J4DFV3"/>
<reference evidence="3" key="1">
    <citation type="submission" date="2021-01" db="EMBL/GenBank/DDBJ databases">
        <title>Whole genome shotgun sequence of Planotetraspora thailandica NBRC 104271.</title>
        <authorList>
            <person name="Komaki H."/>
            <person name="Tamura T."/>
        </authorList>
    </citation>
    <scope>NUCLEOTIDE SEQUENCE</scope>
    <source>
        <strain evidence="3">NBRC 104271</strain>
    </source>
</reference>
<gene>
    <name evidence="3" type="ORF">Pth03_81050</name>
</gene>
<protein>
    <recommendedName>
        <fullName evidence="2">PepSY domain-containing protein</fullName>
    </recommendedName>
</protein>
<keyword evidence="4" id="KW-1185">Reference proteome</keyword>
<evidence type="ECO:0000256" key="1">
    <source>
        <dbReference type="SAM" id="MobiDB-lite"/>
    </source>
</evidence>
<feature type="region of interest" description="Disordered" evidence="1">
    <location>
        <begin position="1"/>
        <end position="48"/>
    </location>
</feature>
<dbReference type="Pfam" id="PF03413">
    <property type="entry name" value="PepSY"/>
    <property type="match status" value="1"/>
</dbReference>
<dbReference type="Proteomes" id="UP000605992">
    <property type="component" value="Unassembled WGS sequence"/>
</dbReference>
<organism evidence="3 4">
    <name type="scientific">Planotetraspora thailandica</name>
    <dbReference type="NCBI Taxonomy" id="487172"/>
    <lineage>
        <taxon>Bacteria</taxon>
        <taxon>Bacillati</taxon>
        <taxon>Actinomycetota</taxon>
        <taxon>Actinomycetes</taxon>
        <taxon>Streptosporangiales</taxon>
        <taxon>Streptosporangiaceae</taxon>
        <taxon>Planotetraspora</taxon>
    </lineage>
</organism>
<evidence type="ECO:0000313" key="3">
    <source>
        <dbReference type="EMBL" id="GII59716.1"/>
    </source>
</evidence>
<dbReference type="Gene3D" id="3.10.450.40">
    <property type="match status" value="1"/>
</dbReference>
<feature type="compositionally biased region" description="Low complexity" evidence="1">
    <location>
        <begin position="1"/>
        <end position="32"/>
    </location>
</feature>
<sequence>MVAVGTTGAAASPTPTAAGITSAAPTGATPEPTRTEPTRTESAGASTAAVAATKEITYRQAAAIAVKRLPGARVTKAEREVEHGHRVWEVDLVKGGVVYDISVSVETGSIVRFRQDRDDRAARAGHDVGDDHGGDRVRDDRAGHDVGDDHGGDRVRDDRVGHDVGDDHGGDRRRH</sequence>
<feature type="domain" description="PepSY" evidence="2">
    <location>
        <begin position="56"/>
        <end position="112"/>
    </location>
</feature>
<evidence type="ECO:0000313" key="4">
    <source>
        <dbReference type="Proteomes" id="UP000605992"/>
    </source>
</evidence>
<dbReference type="EMBL" id="BOOR01000094">
    <property type="protein sequence ID" value="GII59716.1"/>
    <property type="molecule type" value="Genomic_DNA"/>
</dbReference>
<name>A0A8J4DFV3_9ACTN</name>
<dbReference type="InterPro" id="IPR025711">
    <property type="entry name" value="PepSY"/>
</dbReference>
<comment type="caution">
    <text evidence="3">The sequence shown here is derived from an EMBL/GenBank/DDBJ whole genome shotgun (WGS) entry which is preliminary data.</text>
</comment>
<evidence type="ECO:0000259" key="2">
    <source>
        <dbReference type="Pfam" id="PF03413"/>
    </source>
</evidence>